<feature type="compositionally biased region" description="Basic and acidic residues" evidence="1">
    <location>
        <begin position="199"/>
        <end position="222"/>
    </location>
</feature>
<dbReference type="Proteomes" id="UP001596203">
    <property type="component" value="Unassembled WGS sequence"/>
</dbReference>
<dbReference type="EMBL" id="JBHSPR010000060">
    <property type="protein sequence ID" value="MFC6022289.1"/>
    <property type="molecule type" value="Genomic_DNA"/>
</dbReference>
<dbReference type="Pfam" id="PF12840">
    <property type="entry name" value="HTH_20"/>
    <property type="match status" value="1"/>
</dbReference>
<protein>
    <submittedName>
        <fullName evidence="2">Helix-turn-helix domain-containing protein</fullName>
    </submittedName>
</protein>
<keyword evidence="3" id="KW-1185">Reference proteome</keyword>
<gene>
    <name evidence="2" type="ORF">ACFP2T_39795</name>
</gene>
<dbReference type="InterPro" id="IPR011991">
    <property type="entry name" value="ArsR-like_HTH"/>
</dbReference>
<dbReference type="Gene3D" id="1.10.10.10">
    <property type="entry name" value="Winged helix-like DNA-binding domain superfamily/Winged helix DNA-binding domain"/>
    <property type="match status" value="1"/>
</dbReference>
<evidence type="ECO:0000313" key="2">
    <source>
        <dbReference type="EMBL" id="MFC6022289.1"/>
    </source>
</evidence>
<reference evidence="3" key="1">
    <citation type="journal article" date="2019" name="Int. J. Syst. Evol. Microbiol.">
        <title>The Global Catalogue of Microorganisms (GCM) 10K type strain sequencing project: providing services to taxonomists for standard genome sequencing and annotation.</title>
        <authorList>
            <consortium name="The Broad Institute Genomics Platform"/>
            <consortium name="The Broad Institute Genome Sequencing Center for Infectious Disease"/>
            <person name="Wu L."/>
            <person name="Ma J."/>
        </authorList>
    </citation>
    <scope>NUCLEOTIDE SEQUENCE [LARGE SCALE GENOMIC DNA]</scope>
    <source>
        <strain evidence="3">ZS-35-S2</strain>
    </source>
</reference>
<sequence>MTTGVDVLRDGDRLRGVLTPLRQRLLEELREPASAAGLAARIGESRQRVNYHLRELEKGGLVELVELRQRRGRTERVMRTAAHAVIVAPALVGELDAADQDRFAADTLLAATARTFDDVARMREGAAQAGKRLVTFTIEAEIGFDQPADITRFAEQLATRVAELAAEFDSPTAPRRYHLLVGGHPARPPSGKGPAESAGPDRGDGGPDRGDGGPDRDDGGPDRDDDGEADRMERAR</sequence>
<dbReference type="InterPro" id="IPR036388">
    <property type="entry name" value="WH-like_DNA-bd_sf"/>
</dbReference>
<dbReference type="InterPro" id="IPR036390">
    <property type="entry name" value="WH_DNA-bd_sf"/>
</dbReference>
<evidence type="ECO:0000256" key="1">
    <source>
        <dbReference type="SAM" id="MobiDB-lite"/>
    </source>
</evidence>
<evidence type="ECO:0000313" key="3">
    <source>
        <dbReference type="Proteomes" id="UP001596203"/>
    </source>
</evidence>
<name>A0ABW1KKF9_9ACTN</name>
<feature type="region of interest" description="Disordered" evidence="1">
    <location>
        <begin position="176"/>
        <end position="236"/>
    </location>
</feature>
<dbReference type="RefSeq" id="WP_377431716.1">
    <property type="nucleotide sequence ID" value="NZ_JBHSPR010000060.1"/>
</dbReference>
<accession>A0ABW1KKF9</accession>
<dbReference type="CDD" id="cd00090">
    <property type="entry name" value="HTH_ARSR"/>
    <property type="match status" value="1"/>
</dbReference>
<organism evidence="2 3">
    <name type="scientific">Plantactinospora solaniradicis</name>
    <dbReference type="NCBI Taxonomy" id="1723736"/>
    <lineage>
        <taxon>Bacteria</taxon>
        <taxon>Bacillati</taxon>
        <taxon>Actinomycetota</taxon>
        <taxon>Actinomycetes</taxon>
        <taxon>Micromonosporales</taxon>
        <taxon>Micromonosporaceae</taxon>
        <taxon>Plantactinospora</taxon>
    </lineage>
</organism>
<comment type="caution">
    <text evidence="2">The sequence shown here is derived from an EMBL/GenBank/DDBJ whole genome shotgun (WGS) entry which is preliminary data.</text>
</comment>
<proteinExistence type="predicted"/>
<dbReference type="SUPFAM" id="SSF46785">
    <property type="entry name" value="Winged helix' DNA-binding domain"/>
    <property type="match status" value="1"/>
</dbReference>